<dbReference type="Proteomes" id="UP000007485">
    <property type="component" value="Chromosome"/>
</dbReference>
<dbReference type="Gene3D" id="1.20.120.330">
    <property type="entry name" value="Nucleotidyltransferases domain 2"/>
    <property type="match status" value="1"/>
</dbReference>
<dbReference type="PANTHER" id="PTHR34237">
    <property type="entry name" value="PAREP8-RELATED"/>
    <property type="match status" value="1"/>
</dbReference>
<evidence type="ECO:0000313" key="1">
    <source>
        <dbReference type="EMBL" id="ADY00266.1"/>
    </source>
</evidence>
<dbReference type="STRING" id="985053.VMUT_0049"/>
<proteinExistence type="predicted"/>
<dbReference type="KEGG" id="vmo:VMUT_0049"/>
<keyword evidence="2" id="KW-1185">Reference proteome</keyword>
<gene>
    <name evidence="1" type="ordered locus">VMUT_0049</name>
</gene>
<name>F0QYY5_VULM7</name>
<dbReference type="eggNOG" id="arCOG03721">
    <property type="taxonomic scope" value="Archaea"/>
</dbReference>
<evidence type="ECO:0000313" key="2">
    <source>
        <dbReference type="Proteomes" id="UP000007485"/>
    </source>
</evidence>
<dbReference type="PANTHER" id="PTHR34237:SF4">
    <property type="entry name" value="PAREP1 FAMILY PROTEIN"/>
    <property type="match status" value="1"/>
</dbReference>
<dbReference type="EMBL" id="CP002529">
    <property type="protein sequence ID" value="ADY00266.1"/>
    <property type="molecule type" value="Genomic_DNA"/>
</dbReference>
<accession>F0QYY5</accession>
<dbReference type="InterPro" id="IPR010268">
    <property type="entry name" value="PaREP1"/>
</dbReference>
<protein>
    <submittedName>
        <fullName evidence="1">PaREP1 domain containing protein</fullName>
    </submittedName>
</protein>
<sequence>MIIIPSVLIEELRKKDLDPEDVILDALVRTANLDPDVVIEARVNLANKYLGKELVNKDPVQASEKLYKAAEECVKALAQYYDLKDILVRVSEKGRWTVTELEKTVLEVSKRLGNWFGEAWDRAWALHVWGFHEAKFDAEDIMARLPYVQRIVEETSRLVKVKS</sequence>
<dbReference type="Pfam" id="PF05942">
    <property type="entry name" value="PaREP1"/>
    <property type="match status" value="1"/>
</dbReference>
<reference evidence="1 2" key="1">
    <citation type="journal article" date="2011" name="J. Bacteriol.">
        <title>Complete genome sequence of 'Vulcanisaeta moutnovskia' strain 768-28, a novel member of the hyperthermophilic crenarchaeal genus vulcanisaeta.</title>
        <authorList>
            <person name="Gumerov V.M."/>
            <person name="Mardanov A.V."/>
            <person name="Beletsky A.V."/>
            <person name="Prokofeva M.I."/>
            <person name="Bonch-Osmolovskaya E.A."/>
            <person name="Ravin N.V."/>
            <person name="Skryabin K.G."/>
        </authorList>
    </citation>
    <scope>NUCLEOTIDE SEQUENCE [LARGE SCALE GENOMIC DNA]</scope>
    <source>
        <strain evidence="1 2">768-28</strain>
    </source>
</reference>
<organism evidence="1 2">
    <name type="scientific">Vulcanisaeta moutnovskia (strain 768-28)</name>
    <dbReference type="NCBI Taxonomy" id="985053"/>
    <lineage>
        <taxon>Archaea</taxon>
        <taxon>Thermoproteota</taxon>
        <taxon>Thermoprotei</taxon>
        <taxon>Thermoproteales</taxon>
        <taxon>Thermoproteaceae</taxon>
        <taxon>Vulcanisaeta</taxon>
    </lineage>
</organism>
<dbReference type="HOGENOM" id="CLU_115256_0_0_2"/>
<dbReference type="AlphaFoldDB" id="F0QYY5"/>